<feature type="transmembrane region" description="Helical" evidence="1">
    <location>
        <begin position="43"/>
        <end position="63"/>
    </location>
</feature>
<reference evidence="2 3" key="1">
    <citation type="submission" date="2018-08" db="EMBL/GenBank/DDBJ databases">
        <title>Mucilaginibacter sp. MYSH2.</title>
        <authorList>
            <person name="Seo T."/>
        </authorList>
    </citation>
    <scope>NUCLEOTIDE SEQUENCE [LARGE SCALE GENOMIC DNA]</scope>
    <source>
        <strain evidence="2 3">MYSH2</strain>
    </source>
</reference>
<dbReference type="OrthoDB" id="676528at2"/>
<keyword evidence="1" id="KW-0812">Transmembrane</keyword>
<evidence type="ECO:0000313" key="2">
    <source>
        <dbReference type="EMBL" id="RFZ95223.1"/>
    </source>
</evidence>
<keyword evidence="3" id="KW-1185">Reference proteome</keyword>
<accession>A0A372NYN3</accession>
<organism evidence="2 3">
    <name type="scientific">Mucilaginibacter conchicola</name>
    <dbReference type="NCBI Taxonomy" id="2303333"/>
    <lineage>
        <taxon>Bacteria</taxon>
        <taxon>Pseudomonadati</taxon>
        <taxon>Bacteroidota</taxon>
        <taxon>Sphingobacteriia</taxon>
        <taxon>Sphingobacteriales</taxon>
        <taxon>Sphingobacteriaceae</taxon>
        <taxon>Mucilaginibacter</taxon>
    </lineage>
</organism>
<sequence>MITSKLVAKTITRLFLVLLMVALAFLMNDNNKLDQVYLAKNQIWAFIPPILLILGFISLLIICTRQKYTKPDMNWLLVVNTVVLMAYGVTLFIRINEMIAQVPAH</sequence>
<evidence type="ECO:0000313" key="3">
    <source>
        <dbReference type="Proteomes" id="UP000264217"/>
    </source>
</evidence>
<feature type="transmembrane region" description="Helical" evidence="1">
    <location>
        <begin position="12"/>
        <end position="28"/>
    </location>
</feature>
<comment type="caution">
    <text evidence="2">The sequence shown here is derived from an EMBL/GenBank/DDBJ whole genome shotgun (WGS) entry which is preliminary data.</text>
</comment>
<evidence type="ECO:0000256" key="1">
    <source>
        <dbReference type="SAM" id="Phobius"/>
    </source>
</evidence>
<dbReference type="Proteomes" id="UP000264217">
    <property type="component" value="Unassembled WGS sequence"/>
</dbReference>
<proteinExistence type="predicted"/>
<feature type="transmembrane region" description="Helical" evidence="1">
    <location>
        <begin position="75"/>
        <end position="95"/>
    </location>
</feature>
<keyword evidence="1" id="KW-0472">Membrane</keyword>
<protein>
    <submittedName>
        <fullName evidence="2">Uncharacterized protein</fullName>
    </submittedName>
</protein>
<gene>
    <name evidence="2" type="ORF">D0C36_06770</name>
</gene>
<name>A0A372NYN3_9SPHI</name>
<dbReference type="EMBL" id="QWDC01000001">
    <property type="protein sequence ID" value="RFZ95223.1"/>
    <property type="molecule type" value="Genomic_DNA"/>
</dbReference>
<keyword evidence="1" id="KW-1133">Transmembrane helix</keyword>
<dbReference type="AlphaFoldDB" id="A0A372NYN3"/>
<dbReference type="RefSeq" id="WP_117390785.1">
    <property type="nucleotide sequence ID" value="NZ_QWDC01000001.1"/>
</dbReference>